<feature type="region of interest" description="Disordered" evidence="1">
    <location>
        <begin position="1"/>
        <end position="138"/>
    </location>
</feature>
<dbReference type="AlphaFoldDB" id="A0AAV7PTE2"/>
<proteinExistence type="predicted"/>
<feature type="compositionally biased region" description="Basic and acidic residues" evidence="1">
    <location>
        <begin position="88"/>
        <end position="104"/>
    </location>
</feature>
<reference evidence="2" key="1">
    <citation type="journal article" date="2022" name="bioRxiv">
        <title>Sequencing and chromosome-scale assembly of the giantPleurodeles waltlgenome.</title>
        <authorList>
            <person name="Brown T."/>
            <person name="Elewa A."/>
            <person name="Iarovenko S."/>
            <person name="Subramanian E."/>
            <person name="Araus A.J."/>
            <person name="Petzold A."/>
            <person name="Susuki M."/>
            <person name="Suzuki K.-i.T."/>
            <person name="Hayashi T."/>
            <person name="Toyoda A."/>
            <person name="Oliveira C."/>
            <person name="Osipova E."/>
            <person name="Leigh N.D."/>
            <person name="Simon A."/>
            <person name="Yun M.H."/>
        </authorList>
    </citation>
    <scope>NUCLEOTIDE SEQUENCE</scope>
    <source>
        <strain evidence="2">20211129_DDA</strain>
        <tissue evidence="2">Liver</tissue>
    </source>
</reference>
<feature type="region of interest" description="Disordered" evidence="1">
    <location>
        <begin position="156"/>
        <end position="175"/>
    </location>
</feature>
<evidence type="ECO:0000256" key="1">
    <source>
        <dbReference type="SAM" id="MobiDB-lite"/>
    </source>
</evidence>
<feature type="compositionally biased region" description="Basic and acidic residues" evidence="1">
    <location>
        <begin position="22"/>
        <end position="36"/>
    </location>
</feature>
<organism evidence="2 3">
    <name type="scientific">Pleurodeles waltl</name>
    <name type="common">Iberian ribbed newt</name>
    <dbReference type="NCBI Taxonomy" id="8319"/>
    <lineage>
        <taxon>Eukaryota</taxon>
        <taxon>Metazoa</taxon>
        <taxon>Chordata</taxon>
        <taxon>Craniata</taxon>
        <taxon>Vertebrata</taxon>
        <taxon>Euteleostomi</taxon>
        <taxon>Amphibia</taxon>
        <taxon>Batrachia</taxon>
        <taxon>Caudata</taxon>
        <taxon>Salamandroidea</taxon>
        <taxon>Salamandridae</taxon>
        <taxon>Pleurodelinae</taxon>
        <taxon>Pleurodeles</taxon>
    </lineage>
</organism>
<comment type="caution">
    <text evidence="2">The sequence shown here is derived from an EMBL/GenBank/DDBJ whole genome shotgun (WGS) entry which is preliminary data.</text>
</comment>
<dbReference type="Proteomes" id="UP001066276">
    <property type="component" value="Chromosome 7"/>
</dbReference>
<protein>
    <submittedName>
        <fullName evidence="2">Uncharacterized protein</fullName>
    </submittedName>
</protein>
<feature type="compositionally biased region" description="Basic residues" evidence="1">
    <location>
        <begin position="1"/>
        <end position="11"/>
    </location>
</feature>
<name>A0AAV7PTE2_PLEWA</name>
<dbReference type="EMBL" id="JANPWB010000011">
    <property type="protein sequence ID" value="KAJ1128825.1"/>
    <property type="molecule type" value="Genomic_DNA"/>
</dbReference>
<evidence type="ECO:0000313" key="3">
    <source>
        <dbReference type="Proteomes" id="UP001066276"/>
    </source>
</evidence>
<feature type="compositionally biased region" description="Basic and acidic residues" evidence="1">
    <location>
        <begin position="125"/>
        <end position="138"/>
    </location>
</feature>
<feature type="compositionally biased region" description="Acidic residues" evidence="1">
    <location>
        <begin position="76"/>
        <end position="87"/>
    </location>
</feature>
<evidence type="ECO:0000313" key="2">
    <source>
        <dbReference type="EMBL" id="KAJ1128825.1"/>
    </source>
</evidence>
<accession>A0AAV7PTE2</accession>
<gene>
    <name evidence="2" type="ORF">NDU88_007199</name>
</gene>
<keyword evidence="3" id="KW-1185">Reference proteome</keyword>
<sequence>MKRVVGQRARRVGVEEEETDAGEEKESTTKDVRSTEEKEDAAESVLPRGEEETINPRPLDSQDEKRKGQRARCVGVEEEETDAEEEKESTTKDVGSMEEKKDAEESVLPRGEEETINPRPLDSQDEIRKGEGDSKEQQLCHVPGGAWLQQAHAVTSSDADLGTTRAMSRSRQADTPRHATLLLIDPLLAV</sequence>